<feature type="transmembrane region" description="Helical" evidence="2">
    <location>
        <begin position="428"/>
        <end position="445"/>
    </location>
</feature>
<name>A0AAD5M1K9_PYTIN</name>
<accession>A0AAD5M1K9</accession>
<feature type="compositionally biased region" description="Basic and acidic residues" evidence="1">
    <location>
        <begin position="170"/>
        <end position="179"/>
    </location>
</feature>
<evidence type="ECO:0000256" key="1">
    <source>
        <dbReference type="SAM" id="MobiDB-lite"/>
    </source>
</evidence>
<protein>
    <recommendedName>
        <fullName evidence="5">Transmembrane protein</fullName>
    </recommendedName>
</protein>
<dbReference type="AlphaFoldDB" id="A0AAD5M1K9"/>
<gene>
    <name evidence="3" type="ORF">P43SY_005088</name>
</gene>
<keyword evidence="2" id="KW-1133">Transmembrane helix</keyword>
<sequence>MAKRLLQRQRENALSVPLSPSLTGVASLASKSHGIPATLRRLSSIPLNTASSAKPWSCKIKHALGLKSAHRDHRSRTLSAPAMIESQLASNASDPDDSGSGSSEDAADTDAVLLQSERCCVRKGSVVLSPIHASPSIVIKRRLHIPAGSDANADGHSVTSEPCAKLSSHAGDETRHAAGEPHAASSSASSAASDTFAQVHATLCDLVNQVQDELGRERSRLLAMPTSAVDCPGAEAAEPDGTTLVDQDGEDDDDLFFDCIAAHATASDCDDESAAVNAADRRRASRSASSSHGAVAVAFGWMIAVVVTGCLPGAIRFLQQMPPMTRQPSSLEDSALRRALEELVLVTHTAAELDQAAEEMARIEGESMVAIQPHCDFRSGSEQCQEPSARDARSRLVAVVERFLLGLAVVLLAVAATKYHRAMKIARFAFISVAVLALLAIAQAAESSNRYPKRKPVKSVDEIIRETQRRISERHEL</sequence>
<feature type="region of interest" description="Disordered" evidence="1">
    <location>
        <begin position="89"/>
        <end position="108"/>
    </location>
</feature>
<evidence type="ECO:0000256" key="2">
    <source>
        <dbReference type="SAM" id="Phobius"/>
    </source>
</evidence>
<dbReference type="Proteomes" id="UP001209570">
    <property type="component" value="Unassembled WGS sequence"/>
</dbReference>
<dbReference type="EMBL" id="JAKCXM010000138">
    <property type="protein sequence ID" value="KAJ0401068.1"/>
    <property type="molecule type" value="Genomic_DNA"/>
</dbReference>
<keyword evidence="2" id="KW-0812">Transmembrane</keyword>
<reference evidence="3" key="1">
    <citation type="submission" date="2021-12" db="EMBL/GenBank/DDBJ databases">
        <title>Prjna785345.</title>
        <authorList>
            <person name="Rujirawat T."/>
            <person name="Krajaejun T."/>
        </authorList>
    </citation>
    <scope>NUCLEOTIDE SEQUENCE</scope>
    <source>
        <strain evidence="3">Pi057C3</strain>
    </source>
</reference>
<evidence type="ECO:0008006" key="5">
    <source>
        <dbReference type="Google" id="ProtNLM"/>
    </source>
</evidence>
<feature type="transmembrane region" description="Helical" evidence="2">
    <location>
        <begin position="291"/>
        <end position="315"/>
    </location>
</feature>
<evidence type="ECO:0000313" key="3">
    <source>
        <dbReference type="EMBL" id="KAJ0401068.1"/>
    </source>
</evidence>
<comment type="caution">
    <text evidence="3">The sequence shown here is derived from an EMBL/GenBank/DDBJ whole genome shotgun (WGS) entry which is preliminary data.</text>
</comment>
<evidence type="ECO:0000313" key="4">
    <source>
        <dbReference type="Proteomes" id="UP001209570"/>
    </source>
</evidence>
<keyword evidence="2" id="KW-0472">Membrane</keyword>
<keyword evidence="4" id="KW-1185">Reference proteome</keyword>
<proteinExistence type="predicted"/>
<feature type="region of interest" description="Disordered" evidence="1">
    <location>
        <begin position="150"/>
        <end position="191"/>
    </location>
</feature>
<organism evidence="3 4">
    <name type="scientific">Pythium insidiosum</name>
    <name type="common">Pythiosis disease agent</name>
    <dbReference type="NCBI Taxonomy" id="114742"/>
    <lineage>
        <taxon>Eukaryota</taxon>
        <taxon>Sar</taxon>
        <taxon>Stramenopiles</taxon>
        <taxon>Oomycota</taxon>
        <taxon>Peronosporomycetes</taxon>
        <taxon>Pythiales</taxon>
        <taxon>Pythiaceae</taxon>
        <taxon>Pythium</taxon>
    </lineage>
</organism>
<feature type="transmembrane region" description="Helical" evidence="2">
    <location>
        <begin position="396"/>
        <end position="416"/>
    </location>
</feature>
<feature type="compositionally biased region" description="Low complexity" evidence="1">
    <location>
        <begin position="89"/>
        <end position="104"/>
    </location>
</feature>